<evidence type="ECO:0000313" key="2">
    <source>
        <dbReference type="Proteomes" id="UP000094844"/>
    </source>
</evidence>
<organism evidence="1 2">
    <name type="scientific">Hafnia alvei</name>
    <dbReference type="NCBI Taxonomy" id="569"/>
    <lineage>
        <taxon>Bacteria</taxon>
        <taxon>Pseudomonadati</taxon>
        <taxon>Pseudomonadota</taxon>
        <taxon>Gammaproteobacteria</taxon>
        <taxon>Enterobacterales</taxon>
        <taxon>Hafniaceae</taxon>
        <taxon>Hafnia</taxon>
    </lineage>
</organism>
<dbReference type="OrthoDB" id="6485518at2"/>
<evidence type="ECO:0000313" key="1">
    <source>
        <dbReference type="EMBL" id="SCM53038.1"/>
    </source>
</evidence>
<name>A0A1C6Z216_HAFAL</name>
<dbReference type="Proteomes" id="UP000094844">
    <property type="component" value="Unassembled WGS sequence"/>
</dbReference>
<dbReference type="AlphaFoldDB" id="A0A1C6Z216"/>
<accession>A0A1C6Z216</accession>
<proteinExistence type="predicted"/>
<dbReference type="EMBL" id="FMIQ01000047">
    <property type="protein sequence ID" value="SCM53038.1"/>
    <property type="molecule type" value="Genomic_DNA"/>
</dbReference>
<reference evidence="1 2" key="1">
    <citation type="submission" date="2016-09" db="EMBL/GenBank/DDBJ databases">
        <authorList>
            <person name="Capua I."/>
            <person name="De Benedictis P."/>
            <person name="Joannis T."/>
            <person name="Lombin L.H."/>
            <person name="Cattoli G."/>
        </authorList>
    </citation>
    <scope>NUCLEOTIDE SEQUENCE [LARGE SCALE GENOMIC DNA]</scope>
    <source>
        <strain evidence="1 2">GB001</strain>
    </source>
</reference>
<sequence>MSTIHFRIEEETKRLAMQAAERKKMTLTELVRERVEELAEEERQFQSAHADAALEVLIEQAFSDYDGGKIEFISDEQMNSEMDRLKTLARQGKL</sequence>
<dbReference type="RefSeq" id="WP_072309009.1">
    <property type="nucleotide sequence ID" value="NZ_FMIQ01000047.1"/>
</dbReference>
<evidence type="ECO:0008006" key="3">
    <source>
        <dbReference type="Google" id="ProtNLM"/>
    </source>
</evidence>
<protein>
    <recommendedName>
        <fullName evidence="3">Damage-inducible protein J</fullName>
    </recommendedName>
</protein>
<gene>
    <name evidence="1" type="ORF">BN1044_02526</name>
</gene>